<dbReference type="InterPro" id="IPR058067">
    <property type="entry name" value="CC_3452-like"/>
</dbReference>
<dbReference type="NCBIfam" id="NF047636">
    <property type="entry name" value="CC_3452_fam"/>
    <property type="match status" value="1"/>
</dbReference>
<evidence type="ECO:0000313" key="1">
    <source>
        <dbReference type="EMBL" id="VAV98748.1"/>
    </source>
</evidence>
<dbReference type="EMBL" id="UOEF01000275">
    <property type="protein sequence ID" value="VAV98748.1"/>
    <property type="molecule type" value="Genomic_DNA"/>
</dbReference>
<accession>A0A3B0SDL3</accession>
<protein>
    <submittedName>
        <fullName evidence="1">Uncharacterized protein</fullName>
    </submittedName>
</protein>
<gene>
    <name evidence="1" type="ORF">MNBD_ALPHA04-2270</name>
</gene>
<name>A0A3B0SDL3_9ZZZZ</name>
<dbReference type="Pfam" id="PF26624">
    <property type="entry name" value="DUF8200"/>
    <property type="match status" value="1"/>
</dbReference>
<organism evidence="1">
    <name type="scientific">hydrothermal vent metagenome</name>
    <dbReference type="NCBI Taxonomy" id="652676"/>
    <lineage>
        <taxon>unclassified sequences</taxon>
        <taxon>metagenomes</taxon>
        <taxon>ecological metagenomes</taxon>
    </lineage>
</organism>
<sequence length="109" mass="11521">MLLSQSTMRTMMAMFTAILTTGLLFTASASQARGSAVIYTAELQTPVEATRHIIKGTVVYCAGTMCKAAKSTSSTRSLCAKIADKVGPLASFSYKGELIDEEALAKCNS</sequence>
<proteinExistence type="predicted"/>
<dbReference type="AlphaFoldDB" id="A0A3B0SDL3"/>
<dbReference type="InterPro" id="IPR058513">
    <property type="entry name" value="DUF8200"/>
</dbReference>
<reference evidence="1" key="1">
    <citation type="submission" date="2018-06" db="EMBL/GenBank/DDBJ databases">
        <authorList>
            <person name="Zhirakovskaya E."/>
        </authorList>
    </citation>
    <scope>NUCLEOTIDE SEQUENCE</scope>
</reference>